<accession>A0A1C4VCV5</accession>
<evidence type="ECO:0008006" key="3">
    <source>
        <dbReference type="Google" id="ProtNLM"/>
    </source>
</evidence>
<keyword evidence="2" id="KW-1185">Reference proteome</keyword>
<gene>
    <name evidence="1" type="ORF">GA0070612_1297</name>
</gene>
<dbReference type="eggNOG" id="ENOG5031GJC">
    <property type="taxonomic scope" value="Bacteria"/>
</dbReference>
<name>A0A1C4VCV5_9ACTN</name>
<organism evidence="1 2">
    <name type="scientific">Micromonospora chokoriensis</name>
    <dbReference type="NCBI Taxonomy" id="356851"/>
    <lineage>
        <taxon>Bacteria</taxon>
        <taxon>Bacillati</taxon>
        <taxon>Actinomycetota</taxon>
        <taxon>Actinomycetes</taxon>
        <taxon>Micromonosporales</taxon>
        <taxon>Micromonosporaceae</taxon>
        <taxon>Micromonospora</taxon>
    </lineage>
</organism>
<dbReference type="AlphaFoldDB" id="A0A1C4VCV5"/>
<reference evidence="2" key="1">
    <citation type="submission" date="2016-06" db="EMBL/GenBank/DDBJ databases">
        <authorList>
            <person name="Varghese N."/>
            <person name="Submissions Spin"/>
        </authorList>
    </citation>
    <scope>NUCLEOTIDE SEQUENCE [LARGE SCALE GENOMIC DNA]</scope>
    <source>
        <strain evidence="2">DSM 45160</strain>
    </source>
</reference>
<dbReference type="InterPro" id="IPR025447">
    <property type="entry name" value="DUF4192"/>
</dbReference>
<protein>
    <recommendedName>
        <fullName evidence="3">DUF4192 domain-containing protein</fullName>
    </recommendedName>
</protein>
<dbReference type="EMBL" id="LT607409">
    <property type="protein sequence ID" value="SCE81706.1"/>
    <property type="molecule type" value="Genomic_DNA"/>
</dbReference>
<proteinExistence type="predicted"/>
<dbReference type="Proteomes" id="UP000198224">
    <property type="component" value="Chromosome I"/>
</dbReference>
<dbReference type="RefSeq" id="WP_088987087.1">
    <property type="nucleotide sequence ID" value="NZ_LT607409.1"/>
</dbReference>
<evidence type="ECO:0000313" key="1">
    <source>
        <dbReference type="EMBL" id="SCE81706.1"/>
    </source>
</evidence>
<dbReference type="Pfam" id="PF13830">
    <property type="entry name" value="DUF4192"/>
    <property type="match status" value="1"/>
</dbReference>
<sequence length="348" mass="37617">MTATERPQLTVRSPADLIAAVPYLLGFHPTDSVVAVALLGRQIIFAARADLPDPSTDPVERARHLAGVIRRQGAESATVVGYGPPDRVTPAVDAVRVALAAGGTEVLDALRVTEGRWWSYLCVEPDCCPPEGRRYDPSANPVTASAVFAGQVALPDRAALVAQVAPVDGSAREAARAATARAEVRMAELIEQAPESDLLGGRALRSAGVAAVREAQRRQRRDERLDDDEVAWLSLLMTHLPVRDHAWERTDGRDRDIALWTDVLRRAEPELIAAPGALLAFAAWRAGQGALAAVALERTLSLHPDYSLAVLLDDLLRRGVPPSELDGWPSVGMPGVIRPRRRSRRGRR</sequence>
<evidence type="ECO:0000313" key="2">
    <source>
        <dbReference type="Proteomes" id="UP000198224"/>
    </source>
</evidence>